<feature type="compositionally biased region" description="Basic and acidic residues" evidence="1">
    <location>
        <begin position="42"/>
        <end position="76"/>
    </location>
</feature>
<reference evidence="2" key="1">
    <citation type="submission" date="2011-02" db="EMBL/GenBank/DDBJ databases">
        <title>The genome of the leaf-cutting ant Acromyrmex echinatior suggests key adaptations to social evolution and fungus farming.</title>
        <authorList>
            <person name="Nygaard S."/>
            <person name="Zhang G."/>
        </authorList>
    </citation>
    <scope>NUCLEOTIDE SEQUENCE</scope>
</reference>
<evidence type="ECO:0000256" key="1">
    <source>
        <dbReference type="SAM" id="MobiDB-lite"/>
    </source>
</evidence>
<feature type="compositionally biased region" description="Basic and acidic residues" evidence="1">
    <location>
        <begin position="1"/>
        <end position="21"/>
    </location>
</feature>
<organism evidence="3">
    <name type="scientific">Acromyrmex echinatior</name>
    <name type="common">Panamanian leafcutter ant</name>
    <name type="synonym">Acromyrmex octospinosus echinatior</name>
    <dbReference type="NCBI Taxonomy" id="103372"/>
    <lineage>
        <taxon>Eukaryota</taxon>
        <taxon>Metazoa</taxon>
        <taxon>Ecdysozoa</taxon>
        <taxon>Arthropoda</taxon>
        <taxon>Hexapoda</taxon>
        <taxon>Insecta</taxon>
        <taxon>Pterygota</taxon>
        <taxon>Neoptera</taxon>
        <taxon>Endopterygota</taxon>
        <taxon>Hymenoptera</taxon>
        <taxon>Apocrita</taxon>
        <taxon>Aculeata</taxon>
        <taxon>Formicoidea</taxon>
        <taxon>Formicidae</taxon>
        <taxon>Myrmicinae</taxon>
        <taxon>Acromyrmex</taxon>
    </lineage>
</organism>
<proteinExistence type="predicted"/>
<dbReference type="EMBL" id="GL888345">
    <property type="protein sequence ID" value="EGI62359.1"/>
    <property type="molecule type" value="Genomic_DNA"/>
</dbReference>
<name>F4WU02_ACREC</name>
<gene>
    <name evidence="2" type="ORF">G5I_09355</name>
</gene>
<dbReference type="AlphaFoldDB" id="F4WU02"/>
<protein>
    <submittedName>
        <fullName evidence="2">Uncharacterized protein</fullName>
    </submittedName>
</protein>
<evidence type="ECO:0000313" key="3">
    <source>
        <dbReference type="Proteomes" id="UP000007755"/>
    </source>
</evidence>
<sequence>MYHEGVEEKRRATTPVLEKRSVPGSGNGGGRTILLRAAGPRVRRETATERERERETDGWTDERMDGHGRREEEVMASKRAGRRREREREKRALFNAARHFGPTDVNRIPGRDLR</sequence>
<accession>F4WU02</accession>
<dbReference type="Proteomes" id="UP000007755">
    <property type="component" value="Unassembled WGS sequence"/>
</dbReference>
<dbReference type="InParanoid" id="F4WU02"/>
<keyword evidence="3" id="KW-1185">Reference proteome</keyword>
<feature type="region of interest" description="Disordered" evidence="1">
    <location>
        <begin position="1"/>
        <end position="114"/>
    </location>
</feature>
<evidence type="ECO:0000313" key="2">
    <source>
        <dbReference type="EMBL" id="EGI62359.1"/>
    </source>
</evidence>